<feature type="binding site" evidence="13">
    <location>
        <position position="28"/>
    </location>
    <ligand>
        <name>Zn(2+)</name>
        <dbReference type="ChEBI" id="CHEBI:29105"/>
    </ligand>
</feature>
<comment type="subunit">
    <text evidence="2">Acetyl-CoA carboxylase is a heterohexamer composed of biotin carboxyl carrier protein, biotin carboxylase and 2 subunits each of ACCase subunit alpha and ACCase plastid-coded subunit beta (accD).</text>
</comment>
<evidence type="ECO:0000256" key="11">
    <source>
        <dbReference type="ARBA" id="ARBA00023098"/>
    </source>
</evidence>
<dbReference type="InterPro" id="IPR041010">
    <property type="entry name" value="Znf-ACC"/>
</dbReference>
<keyword evidence="5 13" id="KW-0479">Metal-binding</keyword>
<dbReference type="SUPFAM" id="SSF52096">
    <property type="entry name" value="ClpP/crotonase"/>
    <property type="match status" value="1"/>
</dbReference>
<dbReference type="InterPro" id="IPR000438">
    <property type="entry name" value="Acetyl_CoA_COase_Trfase_b_su"/>
</dbReference>
<accession>A0A4D6C2V5</accession>
<protein>
    <recommendedName>
        <fullName evidence="13">Acetyl-coenzyme A carboxylase carboxyl transferase subunit beta, chloroplastic</fullName>
        <shortName evidence="13">ACCase subunit beta</shortName>
        <shortName evidence="13">Acetyl-CoA carboxylase carboxyltransferase subunit beta</shortName>
        <ecNumber evidence="13">2.1.3.15</ecNumber>
    </recommendedName>
</protein>
<dbReference type="GO" id="GO:0009317">
    <property type="term" value="C:acetyl-CoA carboxylase complex"/>
    <property type="evidence" value="ECO:0007669"/>
    <property type="project" value="InterPro"/>
</dbReference>
<proteinExistence type="inferred from homology"/>
<dbReference type="NCBIfam" id="TIGR00515">
    <property type="entry name" value="accD"/>
    <property type="match status" value="1"/>
</dbReference>
<keyword evidence="10 13" id="KW-0067">ATP-binding</keyword>
<dbReference type="AlphaFoldDB" id="A0A4D6C2V5"/>
<dbReference type="Pfam" id="PF01039">
    <property type="entry name" value="Carboxyl_trans"/>
    <property type="match status" value="1"/>
</dbReference>
<dbReference type="GO" id="GO:0008270">
    <property type="term" value="F:zinc ion binding"/>
    <property type="evidence" value="ECO:0007669"/>
    <property type="project" value="UniProtKB-UniRule"/>
</dbReference>
<evidence type="ECO:0000256" key="3">
    <source>
        <dbReference type="ARBA" id="ARBA00022516"/>
    </source>
</evidence>
<comment type="pathway">
    <text evidence="13">Lipid metabolism; malonyl-CoA biosynthesis; malonyl-CoA from acetyl-CoA: step 1/1.</text>
</comment>
<keyword evidence="15" id="KW-0934">Plastid</keyword>
<keyword evidence="4 13" id="KW-0808">Transferase</keyword>
<organism evidence="15">
    <name type="scientific">Chloroparvula japonica</name>
    <dbReference type="NCBI Taxonomy" id="1411623"/>
    <lineage>
        <taxon>Eukaryota</taxon>
        <taxon>Viridiplantae</taxon>
        <taxon>Chlorophyta</taxon>
        <taxon>Chloropicophyceae</taxon>
        <taxon>Chloropicales</taxon>
        <taxon>Chloropicaceae</taxon>
        <taxon>Chloroparvula</taxon>
    </lineage>
</organism>
<dbReference type="InterPro" id="IPR029045">
    <property type="entry name" value="ClpP/crotonase-like_dom_sf"/>
</dbReference>
<dbReference type="PRINTS" id="PR01070">
    <property type="entry name" value="ACCCTRFRASEB"/>
</dbReference>
<feature type="domain" description="CoA carboxyltransferase N-terminal" evidence="14">
    <location>
        <begin position="21"/>
        <end position="291"/>
    </location>
</feature>
<keyword evidence="3 13" id="KW-0444">Lipid biosynthesis</keyword>
<keyword evidence="6 13" id="KW-0547">Nucleotide-binding</keyword>
<keyword evidence="15" id="KW-0150">Chloroplast</keyword>
<dbReference type="GO" id="GO:0016743">
    <property type="term" value="F:carboxyl- or carbamoyltransferase activity"/>
    <property type="evidence" value="ECO:0007669"/>
    <property type="project" value="UniProtKB-UniRule"/>
</dbReference>
<comment type="cofactor">
    <cofactor evidence="13">
        <name>Zn(2+)</name>
        <dbReference type="ChEBI" id="CHEBI:29105"/>
    </cofactor>
    <text evidence="13">Binds 1 zinc ion per subunit.</text>
</comment>
<evidence type="ECO:0000256" key="13">
    <source>
        <dbReference type="HAMAP-Rule" id="MF_01395"/>
    </source>
</evidence>
<dbReference type="PANTHER" id="PTHR42995">
    <property type="entry name" value="ACETYL-COENZYME A CARBOXYLASE CARBOXYL TRANSFERASE SUBUNIT BETA, CHLOROPLASTIC"/>
    <property type="match status" value="1"/>
</dbReference>
<dbReference type="Gene3D" id="3.90.226.10">
    <property type="entry name" value="2-enoyl-CoA Hydratase, Chain A, domain 1"/>
    <property type="match status" value="1"/>
</dbReference>
<comment type="similarity">
    <text evidence="13">Belongs to the AccD/PCCB family.</text>
</comment>
<keyword evidence="8 13" id="KW-0276">Fatty acid metabolism</keyword>
<name>A0A4D6C2V5_9CHLO</name>
<dbReference type="PROSITE" id="PS50980">
    <property type="entry name" value="COA_CT_NTER"/>
    <property type="match status" value="1"/>
</dbReference>
<keyword evidence="7 13" id="KW-0863">Zinc-finger</keyword>
<evidence type="ECO:0000256" key="10">
    <source>
        <dbReference type="ARBA" id="ARBA00022840"/>
    </source>
</evidence>
<feature type="binding site" evidence="13">
    <location>
        <position position="25"/>
    </location>
    <ligand>
        <name>Zn(2+)</name>
        <dbReference type="ChEBI" id="CHEBI:29105"/>
    </ligand>
</feature>
<sequence length="387" mass="42674">MSKQIKSTDTKNPSLDASKGLWTRCDQCGEILYIKHLRESYFVCLNCHKHLPAMSEDRLDFLLDENSWQPMDAGLTACDPLEFTDYIAYKDRVTDAQECTGLQDAIQTGTGLIEGIPVAFGVMEFAFMGGSMGSVVGEKITRLIEYATRQGLPLVLVCASGGARMQEGIFSLMQMAKISAALQVHQDAAKLLYIAILTSPTTGGVTASFGMLGDLIIAEPKALIGFAGRRVIEQTLQEQLPENFQTAEYLLKHGLVDLVVPRPLLKQALAEMLTFYQEAPLRKPGKIPHGVINPMSKDQANELASNWTKGNLKQGSNLENVLNFLAVSETEKSETDKQFLEMTPGTYYADRLFARLVNCASTSTSSWWINSDDNKVNFTHSKNPIST</sequence>
<feature type="binding site" evidence="13">
    <location>
        <position position="44"/>
    </location>
    <ligand>
        <name>Zn(2+)</name>
        <dbReference type="ChEBI" id="CHEBI:29105"/>
    </ligand>
</feature>
<feature type="binding site" evidence="13">
    <location>
        <position position="47"/>
    </location>
    <ligand>
        <name>Zn(2+)</name>
        <dbReference type="ChEBI" id="CHEBI:29105"/>
    </ligand>
</feature>
<dbReference type="GO" id="GO:0005524">
    <property type="term" value="F:ATP binding"/>
    <property type="evidence" value="ECO:0007669"/>
    <property type="project" value="UniProtKB-KW"/>
</dbReference>
<dbReference type="GO" id="GO:0006633">
    <property type="term" value="P:fatty acid biosynthetic process"/>
    <property type="evidence" value="ECO:0007669"/>
    <property type="project" value="UniProtKB-KW"/>
</dbReference>
<evidence type="ECO:0000313" key="15">
    <source>
        <dbReference type="EMBL" id="QBX98096.1"/>
    </source>
</evidence>
<dbReference type="RefSeq" id="YP_009646384.1">
    <property type="nucleotide sequence ID" value="NC_042487.1"/>
</dbReference>
<dbReference type="PANTHER" id="PTHR42995:SF5">
    <property type="entry name" value="ACETYL-COENZYME A CARBOXYLASE CARBOXYL TRANSFERASE SUBUNIT BETA, CHLOROPLASTIC"/>
    <property type="match status" value="1"/>
</dbReference>
<evidence type="ECO:0000256" key="8">
    <source>
        <dbReference type="ARBA" id="ARBA00022832"/>
    </source>
</evidence>
<dbReference type="GO" id="GO:0003989">
    <property type="term" value="F:acetyl-CoA carboxylase activity"/>
    <property type="evidence" value="ECO:0007669"/>
    <property type="project" value="InterPro"/>
</dbReference>
<evidence type="ECO:0000256" key="6">
    <source>
        <dbReference type="ARBA" id="ARBA00022741"/>
    </source>
</evidence>
<dbReference type="Pfam" id="PF17848">
    <property type="entry name" value="Zn_ribbon_ACC"/>
    <property type="match status" value="1"/>
</dbReference>
<keyword evidence="11 13" id="KW-0443">Lipid metabolism</keyword>
<feature type="zinc finger region" description="C4-type" evidence="13">
    <location>
        <begin position="25"/>
        <end position="47"/>
    </location>
</feature>
<evidence type="ECO:0000256" key="7">
    <source>
        <dbReference type="ARBA" id="ARBA00022771"/>
    </source>
</evidence>
<dbReference type="GO" id="GO:2001295">
    <property type="term" value="P:malonyl-CoA biosynthetic process"/>
    <property type="evidence" value="ECO:0007669"/>
    <property type="project" value="UniProtKB-UniRule"/>
</dbReference>
<dbReference type="EMBL" id="MK085993">
    <property type="protein sequence ID" value="QBX98096.1"/>
    <property type="molecule type" value="Genomic_DNA"/>
</dbReference>
<gene>
    <name evidence="13 15" type="primary">accD</name>
</gene>
<evidence type="ECO:0000256" key="4">
    <source>
        <dbReference type="ARBA" id="ARBA00022679"/>
    </source>
</evidence>
<dbReference type="InterPro" id="IPR011762">
    <property type="entry name" value="COA_CT_N"/>
</dbReference>
<evidence type="ECO:0000256" key="5">
    <source>
        <dbReference type="ARBA" id="ARBA00022723"/>
    </source>
</evidence>
<comment type="function">
    <text evidence="13">Component of the acetyl coenzyme A carboxylase (ACC) complex. Biotin carboxylase (BC) catalyzes the carboxylation of biotin on its carrier protein (BCCP) and then the CO(2) group is transferred by the transcarboxylase to acetyl-CoA to form malonyl-CoA.</text>
</comment>
<evidence type="ECO:0000259" key="14">
    <source>
        <dbReference type="PROSITE" id="PS50980"/>
    </source>
</evidence>
<evidence type="ECO:0000256" key="9">
    <source>
        <dbReference type="ARBA" id="ARBA00022833"/>
    </source>
</evidence>
<dbReference type="HAMAP" id="MF_01395">
    <property type="entry name" value="AcetylCoA_CT_beta"/>
    <property type="match status" value="1"/>
</dbReference>
<evidence type="ECO:0000256" key="2">
    <source>
        <dbReference type="ARBA" id="ARBA00011842"/>
    </source>
</evidence>
<reference evidence="15" key="1">
    <citation type="journal article" date="2019" name="Genome Biol. Evol.">
        <title>Tracing the Evolution of the Plastome and Mitogenome in the Chloropicophyceae Uncovered Convergent tRNA Gene Losses and a Variant Plastid Genetic Code.</title>
        <authorList>
            <person name="Turmel M."/>
            <person name="Dos Santos A.L."/>
            <person name="Otis C."/>
            <person name="Sergerie R."/>
            <person name="Lemieux C."/>
        </authorList>
    </citation>
    <scope>NUCLEOTIDE SEQUENCE</scope>
</reference>
<evidence type="ECO:0000256" key="1">
    <source>
        <dbReference type="ARBA" id="ARBA00004496"/>
    </source>
</evidence>
<dbReference type="GeneID" id="40351142"/>
<keyword evidence="12 13" id="KW-0275">Fatty acid biosynthesis</keyword>
<dbReference type="GO" id="GO:0009570">
    <property type="term" value="C:chloroplast stroma"/>
    <property type="evidence" value="ECO:0007669"/>
    <property type="project" value="UniProtKB-SubCell"/>
</dbReference>
<comment type="catalytic activity">
    <reaction evidence="13">
        <text>N(6)-carboxybiotinyl-L-lysyl-[protein] + acetyl-CoA = N(6)-biotinyl-L-lysyl-[protein] + malonyl-CoA</text>
        <dbReference type="Rhea" id="RHEA:54728"/>
        <dbReference type="Rhea" id="RHEA-COMP:10505"/>
        <dbReference type="Rhea" id="RHEA-COMP:10506"/>
        <dbReference type="ChEBI" id="CHEBI:57288"/>
        <dbReference type="ChEBI" id="CHEBI:57384"/>
        <dbReference type="ChEBI" id="CHEBI:83144"/>
        <dbReference type="ChEBI" id="CHEBI:83145"/>
        <dbReference type="EC" id="2.1.3.15"/>
    </reaction>
</comment>
<dbReference type="EC" id="2.1.3.15" evidence="13"/>
<geneLocation type="chloroplast" evidence="15"/>
<evidence type="ECO:0000256" key="12">
    <source>
        <dbReference type="ARBA" id="ARBA00023160"/>
    </source>
</evidence>
<keyword evidence="9 13" id="KW-0862">Zinc</keyword>
<dbReference type="InterPro" id="IPR034733">
    <property type="entry name" value="AcCoA_carboxyl_beta"/>
</dbReference>
<dbReference type="UniPathway" id="UPA00655">
    <property type="reaction ID" value="UER00711"/>
</dbReference>
<comment type="subunit">
    <text evidence="13">Acetyl-CoA carboxylase is a heterohexamer composed of biotin carboxyl carrier protein, biotin carboxylase and two subunits each of ACCase subunit alpha and ACCase plastid-coded subunit beta (accD).</text>
</comment>
<comment type="subcellular location">
    <subcellularLocation>
        <location evidence="1">Cytoplasm</location>
    </subcellularLocation>
    <subcellularLocation>
        <location evidence="13">Plastid</location>
        <location evidence="13">Chloroplast stroma</location>
    </subcellularLocation>
</comment>